<keyword evidence="5" id="KW-1185">Reference proteome</keyword>
<feature type="compositionally biased region" description="Low complexity" evidence="2">
    <location>
        <begin position="94"/>
        <end position="107"/>
    </location>
</feature>
<dbReference type="CDD" id="cd12797">
    <property type="entry name" value="M23_peptidase"/>
    <property type="match status" value="1"/>
</dbReference>
<accession>A0A1Y1SDL3</accession>
<comment type="caution">
    <text evidence="4">The sequence shown here is derived from an EMBL/GenBank/DDBJ whole genome shotgun (WGS) entry which is preliminary data.</text>
</comment>
<evidence type="ECO:0000256" key="2">
    <source>
        <dbReference type="SAM" id="MobiDB-lite"/>
    </source>
</evidence>
<dbReference type="InterPro" id="IPR011055">
    <property type="entry name" value="Dup_hybrid_motif"/>
</dbReference>
<evidence type="ECO:0000313" key="4">
    <source>
        <dbReference type="EMBL" id="ORE87011.1"/>
    </source>
</evidence>
<dbReference type="InterPro" id="IPR036779">
    <property type="entry name" value="LysM_dom_sf"/>
</dbReference>
<evidence type="ECO:0000259" key="3">
    <source>
        <dbReference type="PROSITE" id="PS51782"/>
    </source>
</evidence>
<dbReference type="SMART" id="SM00257">
    <property type="entry name" value="LysM"/>
    <property type="match status" value="1"/>
</dbReference>
<gene>
    <name evidence="4" type="ORF">ATO7_08227</name>
</gene>
<dbReference type="InterPro" id="IPR016047">
    <property type="entry name" value="M23ase_b-sheet_dom"/>
</dbReference>
<dbReference type="Gene3D" id="2.70.70.10">
    <property type="entry name" value="Glucose Permease (Domain IIA)"/>
    <property type="match status" value="1"/>
</dbReference>
<dbReference type="AlphaFoldDB" id="A0A1Y1SDL3"/>
<comment type="similarity">
    <text evidence="1">Belongs to the E.coli NlpD/Haemophilus LppB family.</text>
</comment>
<organism evidence="4 5">
    <name type="scientific">Oceanococcus atlanticus</name>
    <dbReference type="NCBI Taxonomy" id="1317117"/>
    <lineage>
        <taxon>Bacteria</taxon>
        <taxon>Pseudomonadati</taxon>
        <taxon>Pseudomonadota</taxon>
        <taxon>Gammaproteobacteria</taxon>
        <taxon>Chromatiales</taxon>
        <taxon>Oceanococcaceae</taxon>
        <taxon>Oceanococcus</taxon>
    </lineage>
</organism>
<evidence type="ECO:0000313" key="5">
    <source>
        <dbReference type="Proteomes" id="UP000192342"/>
    </source>
</evidence>
<name>A0A1Y1SDL3_9GAMM</name>
<dbReference type="EMBL" id="AQQV01000002">
    <property type="protein sequence ID" value="ORE87011.1"/>
    <property type="molecule type" value="Genomic_DNA"/>
</dbReference>
<dbReference type="STRING" id="1317117.ATO7_08227"/>
<dbReference type="CDD" id="cd00118">
    <property type="entry name" value="LysM"/>
    <property type="match status" value="1"/>
</dbReference>
<dbReference type="InterPro" id="IPR018392">
    <property type="entry name" value="LysM"/>
</dbReference>
<dbReference type="SUPFAM" id="SSF51261">
    <property type="entry name" value="Duplicated hybrid motif"/>
    <property type="match status" value="1"/>
</dbReference>
<dbReference type="PROSITE" id="PS51782">
    <property type="entry name" value="LYSM"/>
    <property type="match status" value="1"/>
</dbReference>
<dbReference type="Proteomes" id="UP000192342">
    <property type="component" value="Unassembled WGS sequence"/>
</dbReference>
<dbReference type="Pfam" id="PF01551">
    <property type="entry name" value="Peptidase_M23"/>
    <property type="match status" value="1"/>
</dbReference>
<sequence length="229" mass="24845">MRWEERDLSYTVKPGDTLYRVAFQHQLDHRDLAWWNGIGRDGTLQPGQILRLDPPLPGELRRPHVPSNSGVVSSRRPPAEPVARPSTPRPAAPAQPRATPRPASAPVVGPKRWQWPVRGPLLARFAPAQGRKGIDIGGKAGETIAAAADGKVVYAGGALKGYGELVIIKHGEDYLTAYGHNAKLLVQEGQQIKAGQAIATMGLGPQNRPLVHFEIRRLGQPVDPEPLLP</sequence>
<feature type="domain" description="LysM" evidence="3">
    <location>
        <begin position="8"/>
        <end position="52"/>
    </location>
</feature>
<reference evidence="4 5" key="1">
    <citation type="submission" date="2013-04" db="EMBL/GenBank/DDBJ databases">
        <title>Oceanococcus atlanticus 22II-S10r2 Genome Sequencing.</title>
        <authorList>
            <person name="Lai Q."/>
            <person name="Li G."/>
            <person name="Shao Z."/>
        </authorList>
    </citation>
    <scope>NUCLEOTIDE SEQUENCE [LARGE SCALE GENOMIC DNA]</scope>
    <source>
        <strain evidence="4 5">22II-S10r2</strain>
    </source>
</reference>
<dbReference type="PANTHER" id="PTHR21666:SF263">
    <property type="entry name" value="MUREIN HYDROLASE ACTIVATOR NLPD"/>
    <property type="match status" value="1"/>
</dbReference>
<protein>
    <submittedName>
        <fullName evidence="4">Peptidase M23B</fullName>
    </submittedName>
</protein>
<proteinExistence type="inferred from homology"/>
<dbReference type="InterPro" id="IPR050570">
    <property type="entry name" value="Cell_wall_metabolism_enzyme"/>
</dbReference>
<feature type="region of interest" description="Disordered" evidence="2">
    <location>
        <begin position="44"/>
        <end position="110"/>
    </location>
</feature>
<dbReference type="PANTHER" id="PTHR21666">
    <property type="entry name" value="PEPTIDASE-RELATED"/>
    <property type="match status" value="1"/>
</dbReference>
<dbReference type="Gene3D" id="3.10.350.10">
    <property type="entry name" value="LysM domain"/>
    <property type="match status" value="1"/>
</dbReference>
<dbReference type="GO" id="GO:0004222">
    <property type="term" value="F:metalloendopeptidase activity"/>
    <property type="evidence" value="ECO:0007669"/>
    <property type="project" value="TreeGrafter"/>
</dbReference>
<evidence type="ECO:0000256" key="1">
    <source>
        <dbReference type="ARBA" id="ARBA00038420"/>
    </source>
</evidence>
<dbReference type="Pfam" id="PF01476">
    <property type="entry name" value="LysM"/>
    <property type="match status" value="1"/>
</dbReference>